<sequence>MRISTFKSEAMALNWKKVVCHLQVGGKSLLQVEELKYLGVLFTREGMMECEIDRRIGAGAAVMQSMYQFVVVKNVFSRNAKLSIYQSIYVPTLTYGHELWVMTERIRFRIQAGEMSFLQRVAVHTLIGRVRSSVTQVELRVEPLLLHIERIQLRWLGYLFWMPPGGFPREVFQPCPTGKREDPGHAGGTLSLSWPGNVSGSSRRSCRKCLGTGKSGTLF</sequence>
<protein>
    <submittedName>
        <fullName evidence="2">Uncharacterized protein</fullName>
    </submittedName>
</protein>
<accession>A0AC58H904</accession>
<dbReference type="RefSeq" id="XP_073778470.1">
    <property type="nucleotide sequence ID" value="XM_073922369.1"/>
</dbReference>
<gene>
    <name evidence="2" type="primary">LOC141377635</name>
</gene>
<organism evidence="1 2">
    <name type="scientific">Danio rerio</name>
    <name type="common">Zebrafish</name>
    <name type="synonym">Brachydanio rerio</name>
    <dbReference type="NCBI Taxonomy" id="7955"/>
    <lineage>
        <taxon>Eukaryota</taxon>
        <taxon>Metazoa</taxon>
        <taxon>Chordata</taxon>
        <taxon>Craniata</taxon>
        <taxon>Vertebrata</taxon>
        <taxon>Euteleostomi</taxon>
        <taxon>Actinopterygii</taxon>
        <taxon>Neopterygii</taxon>
        <taxon>Teleostei</taxon>
        <taxon>Ostariophysi</taxon>
        <taxon>Cypriniformes</taxon>
        <taxon>Danionidae</taxon>
        <taxon>Danioninae</taxon>
        <taxon>Danio</taxon>
    </lineage>
</organism>
<name>A0AC58H904_DANRE</name>
<evidence type="ECO:0000313" key="2">
    <source>
        <dbReference type="RefSeq" id="XP_073778470.1"/>
    </source>
</evidence>
<evidence type="ECO:0000313" key="1">
    <source>
        <dbReference type="Proteomes" id="UP000000437"/>
    </source>
</evidence>
<dbReference type="Proteomes" id="UP000000437">
    <property type="component" value="Chromosome 14"/>
</dbReference>
<proteinExistence type="predicted"/>
<reference evidence="2" key="1">
    <citation type="submission" date="2025-08" db="UniProtKB">
        <authorList>
            <consortium name="RefSeq"/>
        </authorList>
    </citation>
    <scope>IDENTIFICATION</scope>
    <source>
        <strain evidence="2">Tuebingen</strain>
        <tissue evidence="2">Fibroblasts and whole tissue</tissue>
    </source>
</reference>
<keyword evidence="1" id="KW-1185">Reference proteome</keyword>